<comment type="caution">
    <text evidence="16">The sequence shown here is derived from an EMBL/GenBank/DDBJ whole genome shotgun (WGS) entry which is preliminary data.</text>
</comment>
<dbReference type="InterPro" id="IPR055272">
    <property type="entry name" value="POPDC1-3_dom"/>
</dbReference>
<dbReference type="PANTHER" id="PTHR12101">
    <property type="entry name" value="POPEYE DOMAIN CONTAINING PROTEIN"/>
    <property type="match status" value="1"/>
</dbReference>
<evidence type="ECO:0000256" key="4">
    <source>
        <dbReference type="ARBA" id="ARBA00007146"/>
    </source>
</evidence>
<dbReference type="SUPFAM" id="SSF51206">
    <property type="entry name" value="cAMP-binding domain-like"/>
    <property type="match status" value="1"/>
</dbReference>
<keyword evidence="6" id="KW-0217">Developmental protein</keyword>
<dbReference type="AlphaFoldDB" id="A0A1Z5KDX5"/>
<keyword evidence="8 14" id="KW-0812">Transmembrane</keyword>
<dbReference type="Gene3D" id="2.60.120.10">
    <property type="entry name" value="Jelly Rolls"/>
    <property type="match status" value="1"/>
</dbReference>
<dbReference type="GO" id="GO:0007155">
    <property type="term" value="P:cell adhesion"/>
    <property type="evidence" value="ECO:0007669"/>
    <property type="project" value="UniProtKB-KW"/>
</dbReference>
<evidence type="ECO:0000256" key="11">
    <source>
        <dbReference type="ARBA" id="ARBA00022989"/>
    </source>
</evidence>
<gene>
    <name evidence="16" type="ORF">FisN_4Lh456</name>
</gene>
<evidence type="ECO:0000256" key="6">
    <source>
        <dbReference type="ARBA" id="ARBA00022473"/>
    </source>
</evidence>
<evidence type="ECO:0000313" key="16">
    <source>
        <dbReference type="EMBL" id="GAX24335.1"/>
    </source>
</evidence>
<keyword evidence="7" id="KW-1003">Cell membrane</keyword>
<dbReference type="GO" id="GO:0016328">
    <property type="term" value="C:lateral plasma membrane"/>
    <property type="evidence" value="ECO:0007669"/>
    <property type="project" value="UniProtKB-SubCell"/>
</dbReference>
<dbReference type="InterPro" id="IPR018490">
    <property type="entry name" value="cNMP-bd_dom_sf"/>
</dbReference>
<dbReference type="EMBL" id="BDSP01000207">
    <property type="protein sequence ID" value="GAX24335.1"/>
    <property type="molecule type" value="Genomic_DNA"/>
</dbReference>
<proteinExistence type="inferred from homology"/>
<name>A0A1Z5KDX5_FISSO</name>
<comment type="similarity">
    <text evidence="4">Belongs to the popeye family.</text>
</comment>
<evidence type="ECO:0000313" key="17">
    <source>
        <dbReference type="Proteomes" id="UP000198406"/>
    </source>
</evidence>
<keyword evidence="11 14" id="KW-1133">Transmembrane helix</keyword>
<keyword evidence="5" id="KW-0796">Tight junction</keyword>
<evidence type="ECO:0000256" key="12">
    <source>
        <dbReference type="ARBA" id="ARBA00023136"/>
    </source>
</evidence>
<evidence type="ECO:0000256" key="7">
    <source>
        <dbReference type="ARBA" id="ARBA00022475"/>
    </source>
</evidence>
<dbReference type="GO" id="GO:0030552">
    <property type="term" value="F:cAMP binding"/>
    <property type="evidence" value="ECO:0007669"/>
    <property type="project" value="TreeGrafter"/>
</dbReference>
<evidence type="ECO:0000256" key="5">
    <source>
        <dbReference type="ARBA" id="ARBA00022427"/>
    </source>
</evidence>
<dbReference type="InParanoid" id="A0A1Z5KDX5"/>
<dbReference type="GO" id="GO:0005923">
    <property type="term" value="C:bicellular tight junction"/>
    <property type="evidence" value="ECO:0007669"/>
    <property type="project" value="UniProtKB-SubCell"/>
</dbReference>
<dbReference type="Pfam" id="PF04831">
    <property type="entry name" value="POPDC1-3"/>
    <property type="match status" value="1"/>
</dbReference>
<comment type="subcellular location">
    <subcellularLocation>
        <location evidence="3">Cell junction</location>
        <location evidence="3">Tight junction</location>
    </subcellularLocation>
    <subcellularLocation>
        <location evidence="1">Lateral cell membrane</location>
    </subcellularLocation>
    <subcellularLocation>
        <location evidence="2">Membrane</location>
        <topology evidence="2">Multi-pass membrane protein</topology>
    </subcellularLocation>
</comment>
<organism evidence="16 17">
    <name type="scientific">Fistulifera solaris</name>
    <name type="common">Oleaginous diatom</name>
    <dbReference type="NCBI Taxonomy" id="1519565"/>
    <lineage>
        <taxon>Eukaryota</taxon>
        <taxon>Sar</taxon>
        <taxon>Stramenopiles</taxon>
        <taxon>Ochrophyta</taxon>
        <taxon>Bacillariophyta</taxon>
        <taxon>Bacillariophyceae</taxon>
        <taxon>Bacillariophycidae</taxon>
        <taxon>Naviculales</taxon>
        <taxon>Naviculaceae</taxon>
        <taxon>Fistulifera</taxon>
    </lineage>
</organism>
<evidence type="ECO:0000256" key="9">
    <source>
        <dbReference type="ARBA" id="ARBA00022889"/>
    </source>
</evidence>
<dbReference type="InterPro" id="IPR014710">
    <property type="entry name" value="RmlC-like_jellyroll"/>
</dbReference>
<feature type="transmembrane region" description="Helical" evidence="14">
    <location>
        <begin position="84"/>
        <end position="103"/>
    </location>
</feature>
<dbReference type="InterPro" id="IPR000595">
    <property type="entry name" value="cNMP-bd_dom"/>
</dbReference>
<feature type="domain" description="Cyclic nucleotide-binding" evidence="15">
    <location>
        <begin position="176"/>
        <end position="257"/>
    </location>
</feature>
<evidence type="ECO:0000256" key="14">
    <source>
        <dbReference type="SAM" id="Phobius"/>
    </source>
</evidence>
<evidence type="ECO:0000256" key="2">
    <source>
        <dbReference type="ARBA" id="ARBA00004141"/>
    </source>
</evidence>
<evidence type="ECO:0000256" key="3">
    <source>
        <dbReference type="ARBA" id="ARBA00004435"/>
    </source>
</evidence>
<protein>
    <recommendedName>
        <fullName evidence="15">Cyclic nucleotide-binding domain-containing protein</fullName>
    </recommendedName>
</protein>
<evidence type="ECO:0000256" key="10">
    <source>
        <dbReference type="ARBA" id="ARBA00022949"/>
    </source>
</evidence>
<keyword evidence="17" id="KW-1185">Reference proteome</keyword>
<keyword evidence="10" id="KW-0965">Cell junction</keyword>
<dbReference type="InterPro" id="IPR006916">
    <property type="entry name" value="POPDC1-3"/>
</dbReference>
<evidence type="ECO:0000259" key="15">
    <source>
        <dbReference type="PROSITE" id="PS50042"/>
    </source>
</evidence>
<evidence type="ECO:0000256" key="1">
    <source>
        <dbReference type="ARBA" id="ARBA00004124"/>
    </source>
</evidence>
<accession>A0A1Z5KDX5</accession>
<dbReference type="PROSITE" id="PS50042">
    <property type="entry name" value="CNMP_BINDING_3"/>
    <property type="match status" value="1"/>
</dbReference>
<dbReference type="Proteomes" id="UP000198406">
    <property type="component" value="Unassembled WGS sequence"/>
</dbReference>
<keyword evidence="9" id="KW-0130">Cell adhesion</keyword>
<keyword evidence="13" id="KW-0325">Glycoprotein</keyword>
<sequence length="393" mass="45716">MGSHAKRRQATLSIETTAGQTVQQQKQVIRQSLREFLEEALKKPRTVPIPRWVTPKHVTFTLAEAFGHSSFVLVAFSYAVDDYLMLRMIAVAGSSAMLFFAYFHPHGRVLWLPFKWNCLFIAINSYRVGKVYWNRYLAEKLSPELMELRKNSFYLMDPVDYARFVTLGTMHDVKCGEVLTSQGEPNGYIRLVVDGELRVLREGKLTYKLGTANFVSESGLHAGLLLKGEVESCCTILGEAESTRVLTWDRTELMDLMEKYPGIRSWVKTSLSWDIVRKLKEQRALQASGEIEDPDEWTERRNRQTQHRYAAILKNILSHHPQYLKDRRKQLQKYQMIHSIDEEKHEAALRECGWTREEFEAGERKDSQYYTSDDDEGHDLRWYFTTALLRVFG</sequence>
<keyword evidence="12 14" id="KW-0472">Membrane</keyword>
<evidence type="ECO:0000256" key="13">
    <source>
        <dbReference type="ARBA" id="ARBA00023180"/>
    </source>
</evidence>
<reference evidence="16 17" key="1">
    <citation type="journal article" date="2015" name="Plant Cell">
        <title>Oil accumulation by the oleaginous diatom Fistulifera solaris as revealed by the genome and transcriptome.</title>
        <authorList>
            <person name="Tanaka T."/>
            <person name="Maeda Y."/>
            <person name="Veluchamy A."/>
            <person name="Tanaka M."/>
            <person name="Abida H."/>
            <person name="Marechal E."/>
            <person name="Bowler C."/>
            <person name="Muto M."/>
            <person name="Sunaga Y."/>
            <person name="Tanaka M."/>
            <person name="Yoshino T."/>
            <person name="Taniguchi T."/>
            <person name="Fukuda Y."/>
            <person name="Nemoto M."/>
            <person name="Matsumoto M."/>
            <person name="Wong P.S."/>
            <person name="Aburatani S."/>
            <person name="Fujibuchi W."/>
        </authorList>
    </citation>
    <scope>NUCLEOTIDE SEQUENCE [LARGE SCALE GENOMIC DNA]</scope>
    <source>
        <strain evidence="16 17">JPCC DA0580</strain>
    </source>
</reference>
<evidence type="ECO:0000256" key="8">
    <source>
        <dbReference type="ARBA" id="ARBA00022692"/>
    </source>
</evidence>
<dbReference type="OrthoDB" id="425611at2759"/>
<dbReference type="PANTHER" id="PTHR12101:SF17">
    <property type="entry name" value="BLOOD VESSEL EPICARDIAL SUBSTANCE"/>
    <property type="match status" value="1"/>
</dbReference>